<dbReference type="EMBL" id="MHLI01000005">
    <property type="protein sequence ID" value="OGZ06053.1"/>
    <property type="molecule type" value="Genomic_DNA"/>
</dbReference>
<dbReference type="NCBIfam" id="TIGR00135">
    <property type="entry name" value="gatC"/>
    <property type="match status" value="1"/>
</dbReference>
<comment type="subunit">
    <text evidence="1">Heterotrimer of A, B and C subunits.</text>
</comment>
<comment type="similarity">
    <text evidence="1">Belongs to the GatC family.</text>
</comment>
<gene>
    <name evidence="1" type="primary">gatC</name>
    <name evidence="2" type="ORF">A2845_01375</name>
</gene>
<dbReference type="InterPro" id="IPR003837">
    <property type="entry name" value="GatC"/>
</dbReference>
<dbReference type="GO" id="GO:0050566">
    <property type="term" value="F:asparaginyl-tRNA synthase (glutamine-hydrolyzing) activity"/>
    <property type="evidence" value="ECO:0007669"/>
    <property type="project" value="RHEA"/>
</dbReference>
<evidence type="ECO:0000313" key="3">
    <source>
        <dbReference type="Proteomes" id="UP000177122"/>
    </source>
</evidence>
<dbReference type="GO" id="GO:0006412">
    <property type="term" value="P:translation"/>
    <property type="evidence" value="ECO:0007669"/>
    <property type="project" value="UniProtKB-UniRule"/>
</dbReference>
<dbReference type="AlphaFoldDB" id="A0A1G2CXF1"/>
<accession>A0A1G2CXF1</accession>
<protein>
    <recommendedName>
        <fullName evidence="1">Aspartyl/glutamyl-tRNA(Asn/Gln) amidotransferase subunit C</fullName>
        <shortName evidence="1">Asp/Glu-ADT subunit C</shortName>
        <ecNumber evidence="1">6.3.5.-</ecNumber>
    </recommendedName>
</protein>
<comment type="caution">
    <text evidence="2">The sequence shown here is derived from an EMBL/GenBank/DDBJ whole genome shotgun (WGS) entry which is preliminary data.</text>
</comment>
<dbReference type="GO" id="GO:0006450">
    <property type="term" value="P:regulation of translational fidelity"/>
    <property type="evidence" value="ECO:0007669"/>
    <property type="project" value="InterPro"/>
</dbReference>
<dbReference type="GO" id="GO:0005524">
    <property type="term" value="F:ATP binding"/>
    <property type="evidence" value="ECO:0007669"/>
    <property type="project" value="UniProtKB-KW"/>
</dbReference>
<dbReference type="Gene3D" id="1.10.20.60">
    <property type="entry name" value="Glu-tRNAGln amidotransferase C subunit, N-terminal domain"/>
    <property type="match status" value="1"/>
</dbReference>
<keyword evidence="1" id="KW-0436">Ligase</keyword>
<dbReference type="Pfam" id="PF02686">
    <property type="entry name" value="GatC"/>
    <property type="match status" value="1"/>
</dbReference>
<dbReference type="InterPro" id="IPR036113">
    <property type="entry name" value="Asp/Glu-ADT_sf_sub_c"/>
</dbReference>
<name>A0A1G2CXF1_9BACT</name>
<comment type="catalytic activity">
    <reaction evidence="1">
        <text>L-aspartyl-tRNA(Asn) + L-glutamine + ATP + H2O = L-asparaginyl-tRNA(Asn) + L-glutamate + ADP + phosphate + 2 H(+)</text>
        <dbReference type="Rhea" id="RHEA:14513"/>
        <dbReference type="Rhea" id="RHEA-COMP:9674"/>
        <dbReference type="Rhea" id="RHEA-COMP:9677"/>
        <dbReference type="ChEBI" id="CHEBI:15377"/>
        <dbReference type="ChEBI" id="CHEBI:15378"/>
        <dbReference type="ChEBI" id="CHEBI:29985"/>
        <dbReference type="ChEBI" id="CHEBI:30616"/>
        <dbReference type="ChEBI" id="CHEBI:43474"/>
        <dbReference type="ChEBI" id="CHEBI:58359"/>
        <dbReference type="ChEBI" id="CHEBI:78515"/>
        <dbReference type="ChEBI" id="CHEBI:78516"/>
        <dbReference type="ChEBI" id="CHEBI:456216"/>
    </reaction>
</comment>
<dbReference type="GO" id="GO:0050567">
    <property type="term" value="F:glutaminyl-tRNA synthase (glutamine-hydrolyzing) activity"/>
    <property type="evidence" value="ECO:0007669"/>
    <property type="project" value="UniProtKB-UniRule"/>
</dbReference>
<organism evidence="2 3">
    <name type="scientific">Candidatus Lloydbacteria bacterium RIFCSPHIGHO2_01_FULL_49_22</name>
    <dbReference type="NCBI Taxonomy" id="1798658"/>
    <lineage>
        <taxon>Bacteria</taxon>
        <taxon>Candidatus Lloydiibacteriota</taxon>
    </lineage>
</organism>
<proteinExistence type="inferred from homology"/>
<dbReference type="HAMAP" id="MF_00122">
    <property type="entry name" value="GatC"/>
    <property type="match status" value="1"/>
</dbReference>
<evidence type="ECO:0000313" key="2">
    <source>
        <dbReference type="EMBL" id="OGZ06053.1"/>
    </source>
</evidence>
<reference evidence="2 3" key="1">
    <citation type="journal article" date="2016" name="Nat. Commun.">
        <title>Thousands of microbial genomes shed light on interconnected biogeochemical processes in an aquifer system.</title>
        <authorList>
            <person name="Anantharaman K."/>
            <person name="Brown C.T."/>
            <person name="Hug L.A."/>
            <person name="Sharon I."/>
            <person name="Castelle C.J."/>
            <person name="Probst A.J."/>
            <person name="Thomas B.C."/>
            <person name="Singh A."/>
            <person name="Wilkins M.J."/>
            <person name="Karaoz U."/>
            <person name="Brodie E.L."/>
            <person name="Williams K.H."/>
            <person name="Hubbard S.S."/>
            <person name="Banfield J.F."/>
        </authorList>
    </citation>
    <scope>NUCLEOTIDE SEQUENCE [LARGE SCALE GENOMIC DNA]</scope>
</reference>
<comment type="catalytic activity">
    <reaction evidence="1">
        <text>L-glutamyl-tRNA(Gln) + L-glutamine + ATP + H2O = L-glutaminyl-tRNA(Gln) + L-glutamate + ADP + phosphate + H(+)</text>
        <dbReference type="Rhea" id="RHEA:17521"/>
        <dbReference type="Rhea" id="RHEA-COMP:9681"/>
        <dbReference type="Rhea" id="RHEA-COMP:9684"/>
        <dbReference type="ChEBI" id="CHEBI:15377"/>
        <dbReference type="ChEBI" id="CHEBI:15378"/>
        <dbReference type="ChEBI" id="CHEBI:29985"/>
        <dbReference type="ChEBI" id="CHEBI:30616"/>
        <dbReference type="ChEBI" id="CHEBI:43474"/>
        <dbReference type="ChEBI" id="CHEBI:58359"/>
        <dbReference type="ChEBI" id="CHEBI:78520"/>
        <dbReference type="ChEBI" id="CHEBI:78521"/>
        <dbReference type="ChEBI" id="CHEBI:456216"/>
    </reaction>
</comment>
<sequence length="97" mass="10652">MKTMLTKDDIKHLSTLARIAVSEAEEESLAKDLDAVLGYVSEVAAVATQKDAIPPAGDLRNIMRDDDDVHPGGEFTDMILKNAPDTEDGYFKVKQIF</sequence>
<evidence type="ECO:0000256" key="1">
    <source>
        <dbReference type="HAMAP-Rule" id="MF_00122"/>
    </source>
</evidence>
<keyword evidence="1" id="KW-0648">Protein biosynthesis</keyword>
<dbReference type="SUPFAM" id="SSF141000">
    <property type="entry name" value="Glu-tRNAGln amidotransferase C subunit"/>
    <property type="match status" value="1"/>
</dbReference>
<dbReference type="EC" id="6.3.5.-" evidence="1"/>
<keyword evidence="1" id="KW-0067">ATP-binding</keyword>
<keyword evidence="1" id="KW-0547">Nucleotide-binding</keyword>
<dbReference type="Proteomes" id="UP000177122">
    <property type="component" value="Unassembled WGS sequence"/>
</dbReference>
<comment type="function">
    <text evidence="1">Allows the formation of correctly charged Asn-tRNA(Asn) or Gln-tRNA(Gln) through the transamidation of misacylated Asp-tRNA(Asn) or Glu-tRNA(Gln) in organisms which lack either or both of asparaginyl-tRNA or glutaminyl-tRNA synthetases. The reaction takes place in the presence of glutamine and ATP through an activated phospho-Asp-tRNA(Asn) or phospho-Glu-tRNA(Gln).</text>
</comment>